<feature type="domain" description="Zn(2)-C6 fungal-type" evidence="7">
    <location>
        <begin position="336"/>
        <end position="366"/>
    </location>
</feature>
<comment type="subcellular location">
    <subcellularLocation>
        <location evidence="1">Nucleus</location>
    </subcellularLocation>
</comment>
<feature type="compositionally biased region" description="Low complexity" evidence="6">
    <location>
        <begin position="943"/>
        <end position="957"/>
    </location>
</feature>
<reference evidence="9" key="1">
    <citation type="journal article" date="2013" name="New Phytol.">
        <title>Comparative genomic and transcriptomic analyses reveal the hemibiotrophic stage shift of Colletotrichum fungi.</title>
        <authorList>
            <person name="Gan P."/>
            <person name="Ikeda K."/>
            <person name="Irieda H."/>
            <person name="Narusaka M."/>
            <person name="O'Connell R.J."/>
            <person name="Narusaka Y."/>
            <person name="Takano Y."/>
            <person name="Kubo Y."/>
            <person name="Shirasu K."/>
        </authorList>
    </citation>
    <scope>NUCLEOTIDE SEQUENCE [LARGE SCALE GENOMIC DNA]</scope>
    <source>
        <strain evidence="9">104-T / ATCC 96160 / CBS 514.97 / LARS 414 / MAFF 240422</strain>
    </source>
</reference>
<feature type="compositionally biased region" description="Low complexity" evidence="6">
    <location>
        <begin position="385"/>
        <end position="400"/>
    </location>
</feature>
<feature type="region of interest" description="Disordered" evidence="6">
    <location>
        <begin position="167"/>
        <end position="231"/>
    </location>
</feature>
<feature type="region of interest" description="Disordered" evidence="6">
    <location>
        <begin position="936"/>
        <end position="960"/>
    </location>
</feature>
<accession>A0A484F7U4</accession>
<proteinExistence type="predicted"/>
<dbReference type="InterPro" id="IPR036864">
    <property type="entry name" value="Zn2-C6_fun-type_DNA-bd_sf"/>
</dbReference>
<dbReference type="SMART" id="SM00066">
    <property type="entry name" value="GAL4"/>
    <property type="match status" value="2"/>
</dbReference>
<protein>
    <submittedName>
        <fullName evidence="8">Transcriptional regulatory protein</fullName>
    </submittedName>
</protein>
<feature type="compositionally biased region" description="Low complexity" evidence="6">
    <location>
        <begin position="171"/>
        <end position="210"/>
    </location>
</feature>
<dbReference type="PROSITE" id="PS00463">
    <property type="entry name" value="ZN2_CY6_FUNGAL_1"/>
    <property type="match status" value="2"/>
</dbReference>
<dbReference type="CDD" id="cd00067">
    <property type="entry name" value="GAL4"/>
    <property type="match status" value="2"/>
</dbReference>
<keyword evidence="3" id="KW-0805">Transcription regulation</keyword>
<keyword evidence="4" id="KW-0804">Transcription</keyword>
<dbReference type="PROSITE" id="PS50048">
    <property type="entry name" value="ZN2_CY6_FUNGAL_2"/>
    <property type="match status" value="2"/>
</dbReference>
<keyword evidence="9" id="KW-1185">Reference proteome</keyword>
<feature type="compositionally biased region" description="Polar residues" evidence="6">
    <location>
        <begin position="427"/>
        <end position="437"/>
    </location>
</feature>
<feature type="region of interest" description="Disordered" evidence="6">
    <location>
        <begin position="259"/>
        <end position="279"/>
    </location>
</feature>
<dbReference type="PANTHER" id="PTHR47338">
    <property type="entry name" value="ZN(II)2CYS6 TRANSCRIPTION FACTOR (EUROFUNG)-RELATED"/>
    <property type="match status" value="1"/>
</dbReference>
<feature type="region of interest" description="Disordered" evidence="6">
    <location>
        <begin position="866"/>
        <end position="913"/>
    </location>
</feature>
<feature type="compositionally biased region" description="Low complexity" evidence="6">
    <location>
        <begin position="221"/>
        <end position="231"/>
    </location>
</feature>
<feature type="compositionally biased region" description="Basic and acidic residues" evidence="6">
    <location>
        <begin position="409"/>
        <end position="419"/>
    </location>
</feature>
<dbReference type="PANTHER" id="PTHR47338:SF7">
    <property type="entry name" value="ZN(II)2CYS6 TRANSCRIPTION FACTOR (EUROFUNG)"/>
    <property type="match status" value="1"/>
</dbReference>
<feature type="domain" description="Zn(2)-C6 fungal-type" evidence="7">
    <location>
        <begin position="280"/>
        <end position="310"/>
    </location>
</feature>
<evidence type="ECO:0000256" key="2">
    <source>
        <dbReference type="ARBA" id="ARBA00022723"/>
    </source>
</evidence>
<dbReference type="OrthoDB" id="4685598at2759"/>
<dbReference type="GO" id="GO:0008270">
    <property type="term" value="F:zinc ion binding"/>
    <property type="evidence" value="ECO:0007669"/>
    <property type="project" value="InterPro"/>
</dbReference>
<comment type="caution">
    <text evidence="8">The sequence shown here is derived from an EMBL/GenBank/DDBJ whole genome shotgun (WGS) entry which is preliminary data.</text>
</comment>
<name>A0A484F7U4_COLOR</name>
<dbReference type="InterPro" id="IPR050815">
    <property type="entry name" value="TF_fung"/>
</dbReference>
<evidence type="ECO:0000313" key="8">
    <source>
        <dbReference type="EMBL" id="TDZ13763.1"/>
    </source>
</evidence>
<dbReference type="EMBL" id="AMCV02000061">
    <property type="protein sequence ID" value="TDZ13763.1"/>
    <property type="molecule type" value="Genomic_DNA"/>
</dbReference>
<dbReference type="STRING" id="1213857.A0A484F7U4"/>
<dbReference type="Gene3D" id="4.10.240.10">
    <property type="entry name" value="Zn(2)-C6 fungal-type DNA-binding domain"/>
    <property type="match status" value="2"/>
</dbReference>
<feature type="compositionally biased region" description="Low complexity" evidence="6">
    <location>
        <begin position="259"/>
        <end position="268"/>
    </location>
</feature>
<gene>
    <name evidence="8" type="ORF">Cob_v013124</name>
</gene>
<dbReference type="AlphaFoldDB" id="A0A484F7U4"/>
<evidence type="ECO:0000259" key="7">
    <source>
        <dbReference type="PROSITE" id="PS50048"/>
    </source>
</evidence>
<dbReference type="Pfam" id="PF00172">
    <property type="entry name" value="Zn_clus"/>
    <property type="match status" value="2"/>
</dbReference>
<dbReference type="InterPro" id="IPR001138">
    <property type="entry name" value="Zn2Cys6_DnaBD"/>
</dbReference>
<evidence type="ECO:0000256" key="3">
    <source>
        <dbReference type="ARBA" id="ARBA00023015"/>
    </source>
</evidence>
<dbReference type="SMART" id="SM00906">
    <property type="entry name" value="Fungal_trans"/>
    <property type="match status" value="1"/>
</dbReference>
<dbReference type="SUPFAM" id="SSF57701">
    <property type="entry name" value="Zn2/Cys6 DNA-binding domain"/>
    <property type="match status" value="2"/>
</dbReference>
<evidence type="ECO:0000256" key="5">
    <source>
        <dbReference type="ARBA" id="ARBA00023242"/>
    </source>
</evidence>
<dbReference type="CDD" id="cd12148">
    <property type="entry name" value="fungal_TF_MHR"/>
    <property type="match status" value="1"/>
</dbReference>
<reference evidence="9" key="2">
    <citation type="journal article" date="2019" name="Mol. Plant Microbe Interact.">
        <title>Genome sequence resources for four phytopathogenic fungi from the Colletotrichum orbiculare species complex.</title>
        <authorList>
            <person name="Gan P."/>
            <person name="Tsushima A."/>
            <person name="Narusaka M."/>
            <person name="Narusaka Y."/>
            <person name="Takano Y."/>
            <person name="Kubo Y."/>
            <person name="Shirasu K."/>
        </authorList>
    </citation>
    <scope>GENOME REANNOTATION</scope>
    <source>
        <strain evidence="9">104-T / ATCC 96160 / CBS 514.97 / LARS 414 / MAFF 240422</strain>
    </source>
</reference>
<dbReference type="GO" id="GO:0000981">
    <property type="term" value="F:DNA-binding transcription factor activity, RNA polymerase II-specific"/>
    <property type="evidence" value="ECO:0007669"/>
    <property type="project" value="InterPro"/>
</dbReference>
<dbReference type="GO" id="GO:0005634">
    <property type="term" value="C:nucleus"/>
    <property type="evidence" value="ECO:0007669"/>
    <property type="project" value="UniProtKB-SubCell"/>
</dbReference>
<dbReference type="Pfam" id="PF04082">
    <property type="entry name" value="Fungal_trans"/>
    <property type="match status" value="1"/>
</dbReference>
<dbReference type="InterPro" id="IPR007219">
    <property type="entry name" value="XnlR_reg_dom"/>
</dbReference>
<dbReference type="GO" id="GO:0006351">
    <property type="term" value="P:DNA-templated transcription"/>
    <property type="evidence" value="ECO:0007669"/>
    <property type="project" value="InterPro"/>
</dbReference>
<keyword evidence="5" id="KW-0539">Nucleus</keyword>
<sequence>MPCDVAGRERNAVSDQVYMANMVADSRNQAQCAPFHTSIRLAVAHNSRFQVCQKCTLPVLRSDIFSQGRRELTRLLCLSWQVPSNKGHRPASSSTPSHTPCGYWIRSVTARSPDWSCIDAVEPYQIPTNTQHTIRAFKGLAYVYFTRTRPTPVPLRNGQSFELIDPSLVHPSPCRPQRSPSSDLFGSSNGSGTGINNSNGQSNSLNSNDNLGRHLRPDRPPTAATTTTPVADRGVVTIASSANASTSAAPAAATATAASAVTPSASPVSPKPTKRSSATTCVTCRSRKVRCDGRRDKCSNCDRLGFPCTYEDPNSDANGLSSASTLPLPRRRVRQACENCHSRKARCSGHTPVCDRCRSHNIECIYRQSKRARLTLQHAPRDDQAAISPTASSTAAAGAALRERARRSQSREDAAHESDAGGAEAIGSNTPSTFNQDISASDPQFESLISRALDNFFHHVHHIPMLSFLHRASLMQRHRAGRLDRPLLLALIGITSILTDLGPGTREYGEKCVDESEALILKSLENPSTIKVQSLAIIIKYRILTRRYSCAFVLAATAMRFAMALRLNHENNDLCFLAQESRRRLMWALFMIDQGMAGGYRDLTLWTPELIHISLPCNERDFEFDLAPTSMRSLVPSPDESENDDVGSLALHVRILWIRGRILKFAKRAAACSSDEDLGRVREQMEAFAKELNDYAERLQVSFRWSDNSLRLRAYSPRLCAFIMIHIWWRQCHCDLYRLGLVGLRDSLSRSAADRLGPEFIAGCQRLCFEHALEMSNMFTSIKELNNYPVADLDMPVCAYQCIRMLYYIYQLSPDEYGLTPDMLRQKASVCLHVTKGCCSGTSAVSIQADLQRLMDHGLSVQATPNRLISEEPFDDRNGTGPRRVSRRGRAKQVQLVDDPDSGAPAADELTNRPYGIGAWEDIQVPEASRAEEQAIMVHHHQQQQQQQQPQQQQQQQLDQSGSLEFNNAFEGALDSLDFNMEPMGLDSLAPWFSNEWPQGDFQTDF</sequence>
<feature type="region of interest" description="Disordered" evidence="6">
    <location>
        <begin position="378"/>
        <end position="437"/>
    </location>
</feature>
<evidence type="ECO:0000256" key="4">
    <source>
        <dbReference type="ARBA" id="ARBA00023163"/>
    </source>
</evidence>
<dbReference type="Proteomes" id="UP000014480">
    <property type="component" value="Unassembled WGS sequence"/>
</dbReference>
<organism evidence="8 9">
    <name type="scientific">Colletotrichum orbiculare (strain 104-T / ATCC 96160 / CBS 514.97 / LARS 414 / MAFF 240422)</name>
    <name type="common">Cucumber anthracnose fungus</name>
    <name type="synonym">Colletotrichum lagenarium</name>
    <dbReference type="NCBI Taxonomy" id="1213857"/>
    <lineage>
        <taxon>Eukaryota</taxon>
        <taxon>Fungi</taxon>
        <taxon>Dikarya</taxon>
        <taxon>Ascomycota</taxon>
        <taxon>Pezizomycotina</taxon>
        <taxon>Sordariomycetes</taxon>
        <taxon>Hypocreomycetidae</taxon>
        <taxon>Glomerellales</taxon>
        <taxon>Glomerellaceae</taxon>
        <taxon>Colletotrichum</taxon>
        <taxon>Colletotrichum orbiculare species complex</taxon>
    </lineage>
</organism>
<dbReference type="GO" id="GO:0003677">
    <property type="term" value="F:DNA binding"/>
    <property type="evidence" value="ECO:0007669"/>
    <property type="project" value="InterPro"/>
</dbReference>
<evidence type="ECO:0000256" key="1">
    <source>
        <dbReference type="ARBA" id="ARBA00004123"/>
    </source>
</evidence>
<dbReference type="PRINTS" id="PR00755">
    <property type="entry name" value="AFLATOXINBRP"/>
</dbReference>
<evidence type="ECO:0000256" key="6">
    <source>
        <dbReference type="SAM" id="MobiDB-lite"/>
    </source>
</evidence>
<evidence type="ECO:0000313" key="9">
    <source>
        <dbReference type="Proteomes" id="UP000014480"/>
    </source>
</evidence>
<keyword evidence="2" id="KW-0479">Metal-binding</keyword>